<evidence type="ECO:0000259" key="9">
    <source>
        <dbReference type="Pfam" id="PF01545"/>
    </source>
</evidence>
<dbReference type="Gene3D" id="3.30.70.1350">
    <property type="entry name" value="Cation efflux protein, cytoplasmic domain"/>
    <property type="match status" value="1"/>
</dbReference>
<evidence type="ECO:0000256" key="3">
    <source>
        <dbReference type="ARBA" id="ARBA00022448"/>
    </source>
</evidence>
<dbReference type="GO" id="GO:0015341">
    <property type="term" value="F:zinc efflux antiporter activity"/>
    <property type="evidence" value="ECO:0007669"/>
    <property type="project" value="TreeGrafter"/>
</dbReference>
<keyword evidence="12" id="KW-1185">Reference proteome</keyword>
<dbReference type="Proteomes" id="UP001157355">
    <property type="component" value="Unassembled WGS sequence"/>
</dbReference>
<dbReference type="SUPFAM" id="SSF160240">
    <property type="entry name" value="Cation efflux protein cytoplasmic domain-like"/>
    <property type="match status" value="1"/>
</dbReference>
<evidence type="ECO:0000259" key="10">
    <source>
        <dbReference type="Pfam" id="PF16916"/>
    </source>
</evidence>
<dbReference type="GO" id="GO:0015093">
    <property type="term" value="F:ferrous iron transmembrane transporter activity"/>
    <property type="evidence" value="ECO:0007669"/>
    <property type="project" value="TreeGrafter"/>
</dbReference>
<feature type="transmembrane region" description="Helical" evidence="8">
    <location>
        <begin position="12"/>
        <end position="32"/>
    </location>
</feature>
<proteinExistence type="inferred from homology"/>
<name>A0AA37X2Y8_9RHOB</name>
<dbReference type="AlphaFoldDB" id="A0AA37X2Y8"/>
<feature type="transmembrane region" description="Helical" evidence="8">
    <location>
        <begin position="84"/>
        <end position="108"/>
    </location>
</feature>
<dbReference type="InterPro" id="IPR027469">
    <property type="entry name" value="Cation_efflux_TMD_sf"/>
</dbReference>
<keyword evidence="5 8" id="KW-0812">Transmembrane</keyword>
<evidence type="ECO:0000256" key="4">
    <source>
        <dbReference type="ARBA" id="ARBA00022475"/>
    </source>
</evidence>
<evidence type="ECO:0000256" key="2">
    <source>
        <dbReference type="ARBA" id="ARBA00008114"/>
    </source>
</evidence>
<comment type="similarity">
    <text evidence="2">Belongs to the cation diffusion facilitator (CDF) transporter (TC 2.A.4) family.</text>
</comment>
<comment type="subcellular location">
    <subcellularLocation>
        <location evidence="1">Membrane</location>
        <topology evidence="1">Multi-pass membrane protein</topology>
    </subcellularLocation>
</comment>
<evidence type="ECO:0000313" key="11">
    <source>
        <dbReference type="EMBL" id="GLS86571.1"/>
    </source>
</evidence>
<dbReference type="GO" id="GO:0006882">
    <property type="term" value="P:intracellular zinc ion homeostasis"/>
    <property type="evidence" value="ECO:0007669"/>
    <property type="project" value="TreeGrafter"/>
</dbReference>
<feature type="domain" description="Cation efflux protein cytoplasmic" evidence="10">
    <location>
        <begin position="216"/>
        <end position="287"/>
    </location>
</feature>
<protein>
    <submittedName>
        <fullName evidence="11">ABC transporter permease</fullName>
    </submittedName>
</protein>
<dbReference type="InterPro" id="IPR058533">
    <property type="entry name" value="Cation_efflux_TM"/>
</dbReference>
<evidence type="ECO:0000256" key="7">
    <source>
        <dbReference type="ARBA" id="ARBA00023136"/>
    </source>
</evidence>
<reference evidence="11 12" key="1">
    <citation type="journal article" date="2014" name="Int. J. Syst. Evol. Microbiol.">
        <title>Complete genome sequence of Corynebacterium casei LMG S-19264T (=DSM 44701T), isolated from a smear-ripened cheese.</title>
        <authorList>
            <consortium name="US DOE Joint Genome Institute (JGI-PGF)"/>
            <person name="Walter F."/>
            <person name="Albersmeier A."/>
            <person name="Kalinowski J."/>
            <person name="Ruckert C."/>
        </authorList>
    </citation>
    <scope>NUCLEOTIDE SEQUENCE [LARGE SCALE GENOMIC DNA]</scope>
    <source>
        <strain evidence="11 12">NBRC 111766</strain>
    </source>
</reference>
<evidence type="ECO:0000313" key="12">
    <source>
        <dbReference type="Proteomes" id="UP001157355"/>
    </source>
</evidence>
<comment type="caution">
    <text evidence="11">The sequence shown here is derived from an EMBL/GenBank/DDBJ whole genome shotgun (WGS) entry which is preliminary data.</text>
</comment>
<sequence>MSTAASMKLNISAGLASVSIAAVMVGLKLWAYGTTGSLSVAASLADSAMDLMVSLGAMAALIYAAKPADEDHAFGHSSAEDLAALGQAFFVLISAGVITWASVARLLGPTEAHLAGEGEGMLVMGVSVALTVALVWWQGRVARRTGSRVVAADRLHYMGDLLPNMGAIISLWASKSFGLGSIDSVVALTAAAIMVVGAVRIGKGAFDALMDRTADADIVAGIAALADKWPGVHGHHDLKTRMAGSKVFVNLHIELDGAQSLHDAHAIGAALRRAILEAYPQTDVIIHKDVARAEQVAKRASQRPDG</sequence>
<dbReference type="SUPFAM" id="SSF161111">
    <property type="entry name" value="Cation efflux protein transmembrane domain-like"/>
    <property type="match status" value="1"/>
</dbReference>
<evidence type="ECO:0000256" key="6">
    <source>
        <dbReference type="ARBA" id="ARBA00022989"/>
    </source>
</evidence>
<dbReference type="Pfam" id="PF16916">
    <property type="entry name" value="ZT_dimer"/>
    <property type="match status" value="1"/>
</dbReference>
<dbReference type="Gene3D" id="1.20.1510.10">
    <property type="entry name" value="Cation efflux protein transmembrane domain"/>
    <property type="match status" value="1"/>
</dbReference>
<dbReference type="NCBIfam" id="TIGR01297">
    <property type="entry name" value="CDF"/>
    <property type="match status" value="1"/>
</dbReference>
<feature type="transmembrane region" description="Helical" evidence="8">
    <location>
        <begin position="38"/>
        <end position="63"/>
    </location>
</feature>
<keyword evidence="6 8" id="KW-1133">Transmembrane helix</keyword>
<dbReference type="InterPro" id="IPR002524">
    <property type="entry name" value="Cation_efflux"/>
</dbReference>
<dbReference type="GO" id="GO:0005886">
    <property type="term" value="C:plasma membrane"/>
    <property type="evidence" value="ECO:0007669"/>
    <property type="project" value="TreeGrafter"/>
</dbReference>
<evidence type="ECO:0000256" key="5">
    <source>
        <dbReference type="ARBA" id="ARBA00022692"/>
    </source>
</evidence>
<feature type="transmembrane region" description="Helical" evidence="8">
    <location>
        <begin position="185"/>
        <end position="202"/>
    </location>
</feature>
<dbReference type="GO" id="GO:0015086">
    <property type="term" value="F:cadmium ion transmembrane transporter activity"/>
    <property type="evidence" value="ECO:0007669"/>
    <property type="project" value="TreeGrafter"/>
</dbReference>
<dbReference type="PANTHER" id="PTHR43840:SF41">
    <property type="entry name" value="CATION-EFFLUX PUMP FIEF"/>
    <property type="match status" value="1"/>
</dbReference>
<keyword evidence="3" id="KW-0813">Transport</keyword>
<dbReference type="RefSeq" id="WP_284324791.1">
    <property type="nucleotide sequence ID" value="NZ_BSPP01000005.1"/>
</dbReference>
<dbReference type="InterPro" id="IPR036837">
    <property type="entry name" value="Cation_efflux_CTD_sf"/>
</dbReference>
<evidence type="ECO:0000256" key="8">
    <source>
        <dbReference type="SAM" id="Phobius"/>
    </source>
</evidence>
<organism evidence="11 12">
    <name type="scientific">Cypionkella aquatica</name>
    <dbReference type="NCBI Taxonomy" id="1756042"/>
    <lineage>
        <taxon>Bacteria</taxon>
        <taxon>Pseudomonadati</taxon>
        <taxon>Pseudomonadota</taxon>
        <taxon>Alphaproteobacteria</taxon>
        <taxon>Rhodobacterales</taxon>
        <taxon>Paracoccaceae</taxon>
        <taxon>Cypionkella</taxon>
    </lineage>
</organism>
<dbReference type="Pfam" id="PF01545">
    <property type="entry name" value="Cation_efflux"/>
    <property type="match status" value="1"/>
</dbReference>
<dbReference type="EMBL" id="BSPP01000005">
    <property type="protein sequence ID" value="GLS86571.1"/>
    <property type="molecule type" value="Genomic_DNA"/>
</dbReference>
<feature type="domain" description="Cation efflux protein transmembrane" evidence="9">
    <location>
        <begin position="15"/>
        <end position="210"/>
    </location>
</feature>
<keyword evidence="7 8" id="KW-0472">Membrane</keyword>
<evidence type="ECO:0000256" key="1">
    <source>
        <dbReference type="ARBA" id="ARBA00004141"/>
    </source>
</evidence>
<dbReference type="PANTHER" id="PTHR43840">
    <property type="entry name" value="MITOCHONDRIAL METAL TRANSPORTER 1-RELATED"/>
    <property type="match status" value="1"/>
</dbReference>
<keyword evidence="4" id="KW-1003">Cell membrane</keyword>
<feature type="transmembrane region" description="Helical" evidence="8">
    <location>
        <begin position="120"/>
        <end position="137"/>
    </location>
</feature>
<accession>A0AA37X2Y8</accession>
<dbReference type="InterPro" id="IPR027470">
    <property type="entry name" value="Cation_efflux_CTD"/>
</dbReference>
<gene>
    <name evidence="11" type="primary">fieF</name>
    <name evidence="11" type="ORF">GCM10010873_15450</name>
</gene>
<dbReference type="InterPro" id="IPR050291">
    <property type="entry name" value="CDF_Transporter"/>
</dbReference>